<dbReference type="InterPro" id="IPR036890">
    <property type="entry name" value="HATPase_C_sf"/>
</dbReference>
<proteinExistence type="predicted"/>
<organism evidence="13 14">
    <name type="scientific">Pedobacter yulinensis</name>
    <dbReference type="NCBI Taxonomy" id="2126353"/>
    <lineage>
        <taxon>Bacteria</taxon>
        <taxon>Pseudomonadati</taxon>
        <taxon>Bacteroidota</taxon>
        <taxon>Sphingobacteriia</taxon>
        <taxon>Sphingobacteriales</taxon>
        <taxon>Sphingobacteriaceae</taxon>
        <taxon>Pedobacter</taxon>
    </lineage>
</organism>
<protein>
    <recommendedName>
        <fullName evidence="3">DNA topoisomerase (ATP-hydrolyzing)</fullName>
        <ecNumber evidence="3">5.6.2.2</ecNumber>
    </recommendedName>
</protein>
<dbReference type="PANTHER" id="PTHR45866">
    <property type="entry name" value="DNA GYRASE/TOPOISOMERASE SUBUNIT B"/>
    <property type="match status" value="1"/>
</dbReference>
<keyword evidence="4" id="KW-0479">Metal-binding</keyword>
<dbReference type="CDD" id="cd01030">
    <property type="entry name" value="TOPRIM_TopoIIA_like"/>
    <property type="match status" value="1"/>
</dbReference>
<dbReference type="SMART" id="SM00387">
    <property type="entry name" value="HATPase_c"/>
    <property type="match status" value="1"/>
</dbReference>
<evidence type="ECO:0000256" key="6">
    <source>
        <dbReference type="ARBA" id="ARBA00022840"/>
    </source>
</evidence>
<dbReference type="PANTHER" id="PTHR45866:SF2">
    <property type="entry name" value="DNA TOPOISOMERASE (ATP-HYDROLYZING)"/>
    <property type="match status" value="1"/>
</dbReference>
<comment type="caution">
    <text evidence="13">The sequence shown here is derived from an EMBL/GenBank/DDBJ whole genome shotgun (WGS) entry which is preliminary data.</text>
</comment>
<dbReference type="InterPro" id="IPR001241">
    <property type="entry name" value="Topo_IIA"/>
</dbReference>
<dbReference type="InterPro" id="IPR014721">
    <property type="entry name" value="Ribsml_uS5_D2-typ_fold_subgr"/>
</dbReference>
<reference evidence="13 14" key="1">
    <citation type="submission" date="2018-03" db="EMBL/GenBank/DDBJ databases">
        <authorList>
            <person name="Keele B.F."/>
        </authorList>
    </citation>
    <scope>NUCLEOTIDE SEQUENCE [LARGE SCALE GENOMIC DNA]</scope>
    <source>
        <strain evidence="13 14">YL28-9</strain>
    </source>
</reference>
<keyword evidence="5" id="KW-0547">Nucleotide-binding</keyword>
<dbReference type="InterPro" id="IPR013506">
    <property type="entry name" value="Topo_IIA_bsu_dom2"/>
</dbReference>
<dbReference type="AlphaFoldDB" id="A0A2T3HQ29"/>
<name>A0A2T3HQ29_9SPHI</name>
<evidence type="ECO:0000256" key="11">
    <source>
        <dbReference type="ARBA" id="ARBA00063644"/>
    </source>
</evidence>
<dbReference type="InterPro" id="IPR003594">
    <property type="entry name" value="HATPase_dom"/>
</dbReference>
<dbReference type="Pfam" id="PF00204">
    <property type="entry name" value="DNA_gyraseB"/>
    <property type="match status" value="1"/>
</dbReference>
<dbReference type="RefSeq" id="WP_107214724.1">
    <property type="nucleotide sequence ID" value="NZ_KZ686268.1"/>
</dbReference>
<dbReference type="InterPro" id="IPR006171">
    <property type="entry name" value="TOPRIM_dom"/>
</dbReference>
<dbReference type="GO" id="GO:0005524">
    <property type="term" value="F:ATP binding"/>
    <property type="evidence" value="ECO:0007669"/>
    <property type="project" value="UniProtKB-KW"/>
</dbReference>
<gene>
    <name evidence="13" type="ORF">C7T94_07130</name>
</gene>
<evidence type="ECO:0000313" key="14">
    <source>
        <dbReference type="Proteomes" id="UP000240912"/>
    </source>
</evidence>
<keyword evidence="14" id="KW-1185">Reference proteome</keyword>
<evidence type="ECO:0000256" key="10">
    <source>
        <dbReference type="ARBA" id="ARBA00023235"/>
    </source>
</evidence>
<dbReference type="FunFam" id="3.30.565.10:FF:000063">
    <property type="entry name" value="DNA topoisomerase (ATP-hydrolyzing)"/>
    <property type="match status" value="1"/>
</dbReference>
<dbReference type="SMART" id="SM00433">
    <property type="entry name" value="TOP2c"/>
    <property type="match status" value="1"/>
</dbReference>
<evidence type="ECO:0000256" key="8">
    <source>
        <dbReference type="ARBA" id="ARBA00023029"/>
    </source>
</evidence>
<dbReference type="PROSITE" id="PS00177">
    <property type="entry name" value="TOPOISOMERASE_II"/>
    <property type="match status" value="1"/>
</dbReference>
<dbReference type="SUPFAM" id="SSF56719">
    <property type="entry name" value="Type II DNA topoisomerase"/>
    <property type="match status" value="1"/>
</dbReference>
<sequence>MAEATYNDDSIRSLDWKEHIRLRPGMYIGKLGDGSSADDGIYVLLKEIVDNSIDEFVMGTGKTIEINVSDQKVSVRDYGRGIPLGKVIDCVSKINTGGKYDSNAFQKSVGLNGVGTKAVNALSTFFTVQSYRDGRTKKAEFSQGVLSMEHPEIETTQRNGTAINFVPDESIFRNFHFIPDFVEKMIWNYVFLNTGLTINFNNQKYFSERGLYDLLMREADVDSLRYPIIHLKGNDIEVAMTHGQQYGEDYHSFVNGQHTTQGGTHQAAFREAVVKTIREFYKKEFDAADVRSSIIAAVSVRVQEPVFESQTKTKLGSLNMGPDGPTVRTFVNDFVKKELDDYLHKHADVAEALLKRIQQSERERKDIAGIKKLANDRAKKASLHNKKLRDCKVHFNSTHERRYETTLFITEGDSASGSITKSRDVETQAVFSLKGKPLNCYELTKKVVYENEEFNLLQHALNVEDGIENLHYNNIVIATDADVDGMHIRLLMMTFFLQFFPDLVRAGHVYILQTPLFRVRNKKETIYCYSEEERRNAIEKLGNKPEITRFKGLGEISPEEFGLFIGADIRLDPVILKEQTIKNLLEYYMGKNTPERQQHIIRNLRIEKDEIQPEKAIELSEPVVTEEVA</sequence>
<dbReference type="OrthoDB" id="9802808at2"/>
<dbReference type="InterPro" id="IPR018522">
    <property type="entry name" value="TopoIIA_CS"/>
</dbReference>
<dbReference type="Gene3D" id="3.40.50.670">
    <property type="match status" value="1"/>
</dbReference>
<evidence type="ECO:0000259" key="12">
    <source>
        <dbReference type="PROSITE" id="PS50880"/>
    </source>
</evidence>
<dbReference type="Gene3D" id="3.30.565.10">
    <property type="entry name" value="Histidine kinase-like ATPase, C-terminal domain"/>
    <property type="match status" value="1"/>
</dbReference>
<feature type="domain" description="Toprim" evidence="12">
    <location>
        <begin position="405"/>
        <end position="515"/>
    </location>
</feature>
<dbReference type="Proteomes" id="UP000240912">
    <property type="component" value="Unassembled WGS sequence"/>
</dbReference>
<evidence type="ECO:0000256" key="1">
    <source>
        <dbReference type="ARBA" id="ARBA00000185"/>
    </source>
</evidence>
<evidence type="ECO:0000256" key="4">
    <source>
        <dbReference type="ARBA" id="ARBA00022723"/>
    </source>
</evidence>
<evidence type="ECO:0000256" key="3">
    <source>
        <dbReference type="ARBA" id="ARBA00012895"/>
    </source>
</evidence>
<evidence type="ECO:0000256" key="2">
    <source>
        <dbReference type="ARBA" id="ARBA00001946"/>
    </source>
</evidence>
<accession>A0A2T3HQ29</accession>
<dbReference type="InterPro" id="IPR020568">
    <property type="entry name" value="Ribosomal_Su5_D2-typ_SF"/>
</dbReference>
<keyword evidence="9" id="KW-0238">DNA-binding</keyword>
<comment type="cofactor">
    <cofactor evidence="2">
        <name>Mg(2+)</name>
        <dbReference type="ChEBI" id="CHEBI:18420"/>
    </cofactor>
</comment>
<dbReference type="GO" id="GO:0003677">
    <property type="term" value="F:DNA binding"/>
    <property type="evidence" value="ECO:0007669"/>
    <property type="project" value="UniProtKB-KW"/>
</dbReference>
<comment type="subunit">
    <text evidence="11">Heterotetramer composed of ParC and ParE.</text>
</comment>
<keyword evidence="7" id="KW-0460">Magnesium</keyword>
<keyword evidence="8" id="KW-0799">Topoisomerase</keyword>
<dbReference type="GO" id="GO:0046872">
    <property type="term" value="F:metal ion binding"/>
    <property type="evidence" value="ECO:0007669"/>
    <property type="project" value="UniProtKB-KW"/>
</dbReference>
<dbReference type="GO" id="GO:0003918">
    <property type="term" value="F:DNA topoisomerase type II (double strand cut, ATP-hydrolyzing) activity"/>
    <property type="evidence" value="ECO:0007669"/>
    <property type="project" value="UniProtKB-EC"/>
</dbReference>
<keyword evidence="6" id="KW-0067">ATP-binding</keyword>
<dbReference type="EC" id="5.6.2.2" evidence="3"/>
<dbReference type="GO" id="GO:0006265">
    <property type="term" value="P:DNA topological change"/>
    <property type="evidence" value="ECO:0007669"/>
    <property type="project" value="InterPro"/>
</dbReference>
<dbReference type="SUPFAM" id="SSF54211">
    <property type="entry name" value="Ribosomal protein S5 domain 2-like"/>
    <property type="match status" value="1"/>
</dbReference>
<dbReference type="Gene3D" id="3.30.230.10">
    <property type="match status" value="1"/>
</dbReference>
<evidence type="ECO:0000256" key="5">
    <source>
        <dbReference type="ARBA" id="ARBA00022741"/>
    </source>
</evidence>
<comment type="catalytic activity">
    <reaction evidence="1">
        <text>ATP-dependent breakage, passage and rejoining of double-stranded DNA.</text>
        <dbReference type="EC" id="5.6.2.2"/>
    </reaction>
</comment>
<dbReference type="InterPro" id="IPR013759">
    <property type="entry name" value="Topo_IIA_B_C"/>
</dbReference>
<dbReference type="Pfam" id="PF02518">
    <property type="entry name" value="HATPase_c"/>
    <property type="match status" value="1"/>
</dbReference>
<dbReference type="Pfam" id="PF01751">
    <property type="entry name" value="Toprim"/>
    <property type="match status" value="1"/>
</dbReference>
<evidence type="ECO:0000256" key="9">
    <source>
        <dbReference type="ARBA" id="ARBA00023125"/>
    </source>
</evidence>
<dbReference type="PRINTS" id="PR00418">
    <property type="entry name" value="TPI2FAMILY"/>
</dbReference>
<dbReference type="InterPro" id="IPR013760">
    <property type="entry name" value="Topo_IIA-like_dom_sf"/>
</dbReference>
<dbReference type="EMBL" id="PYLS01000004">
    <property type="protein sequence ID" value="PST84552.1"/>
    <property type="molecule type" value="Genomic_DNA"/>
</dbReference>
<dbReference type="FunFam" id="3.40.50.670:FF:000006">
    <property type="entry name" value="DNA topoisomerase (ATP-hydrolyzing)"/>
    <property type="match status" value="1"/>
</dbReference>
<dbReference type="PROSITE" id="PS50880">
    <property type="entry name" value="TOPRIM"/>
    <property type="match status" value="1"/>
</dbReference>
<dbReference type="SUPFAM" id="SSF55874">
    <property type="entry name" value="ATPase domain of HSP90 chaperone/DNA topoisomerase II/histidine kinase"/>
    <property type="match status" value="1"/>
</dbReference>
<evidence type="ECO:0000313" key="13">
    <source>
        <dbReference type="EMBL" id="PST84552.1"/>
    </source>
</evidence>
<keyword evidence="10 13" id="KW-0413">Isomerase</keyword>
<evidence type="ECO:0000256" key="7">
    <source>
        <dbReference type="ARBA" id="ARBA00022842"/>
    </source>
</evidence>